<evidence type="ECO:0000313" key="8">
    <source>
        <dbReference type="Proteomes" id="UP001642260"/>
    </source>
</evidence>
<evidence type="ECO:0000256" key="1">
    <source>
        <dbReference type="ARBA" id="ARBA00004123"/>
    </source>
</evidence>
<comment type="subcellular location">
    <subcellularLocation>
        <location evidence="1">Nucleus</location>
    </subcellularLocation>
</comment>
<organism evidence="7 8">
    <name type="scientific">Eruca vesicaria subsp. sativa</name>
    <name type="common">Garden rocket</name>
    <name type="synonym">Eruca sativa</name>
    <dbReference type="NCBI Taxonomy" id="29727"/>
    <lineage>
        <taxon>Eukaryota</taxon>
        <taxon>Viridiplantae</taxon>
        <taxon>Streptophyta</taxon>
        <taxon>Embryophyta</taxon>
        <taxon>Tracheophyta</taxon>
        <taxon>Spermatophyta</taxon>
        <taxon>Magnoliopsida</taxon>
        <taxon>eudicotyledons</taxon>
        <taxon>Gunneridae</taxon>
        <taxon>Pentapetalae</taxon>
        <taxon>rosids</taxon>
        <taxon>malvids</taxon>
        <taxon>Brassicales</taxon>
        <taxon>Brassicaceae</taxon>
        <taxon>Brassiceae</taxon>
        <taxon>Eruca</taxon>
    </lineage>
</organism>
<feature type="domain" description="HSF-type DNA-binding" evidence="6">
    <location>
        <begin position="9"/>
        <end position="98"/>
    </location>
</feature>
<dbReference type="SUPFAM" id="SSF46785">
    <property type="entry name" value="Winged helix' DNA-binding domain"/>
    <property type="match status" value="1"/>
</dbReference>
<dbReference type="GO" id="GO:0005634">
    <property type="term" value="C:nucleus"/>
    <property type="evidence" value="ECO:0007669"/>
    <property type="project" value="UniProtKB-SubCell"/>
</dbReference>
<gene>
    <name evidence="7" type="ORF">ERUC_LOCUS25311</name>
</gene>
<dbReference type="GO" id="GO:0003677">
    <property type="term" value="F:DNA binding"/>
    <property type="evidence" value="ECO:0007669"/>
    <property type="project" value="UniProtKB-KW"/>
</dbReference>
<dbReference type="PANTHER" id="PTHR10015:SF384">
    <property type="entry name" value="DNA-BINDING PROTEIN-RELATED"/>
    <property type="match status" value="1"/>
</dbReference>
<evidence type="ECO:0000256" key="4">
    <source>
        <dbReference type="ARBA" id="ARBA00023242"/>
    </source>
</evidence>
<reference evidence="7 8" key="1">
    <citation type="submission" date="2022-03" db="EMBL/GenBank/DDBJ databases">
        <authorList>
            <person name="Macdonald S."/>
            <person name="Ahmed S."/>
            <person name="Newling K."/>
        </authorList>
    </citation>
    <scope>NUCLEOTIDE SEQUENCE [LARGE SCALE GENOMIC DNA]</scope>
</reference>
<comment type="similarity">
    <text evidence="5">Belongs to the HSF family.</text>
</comment>
<dbReference type="Pfam" id="PF00447">
    <property type="entry name" value="HSF_DNA-bind"/>
    <property type="match status" value="1"/>
</dbReference>
<evidence type="ECO:0000256" key="5">
    <source>
        <dbReference type="RuleBase" id="RU004020"/>
    </source>
</evidence>
<dbReference type="InterPro" id="IPR000232">
    <property type="entry name" value="HSF_DNA-bd"/>
</dbReference>
<dbReference type="InterPro" id="IPR036388">
    <property type="entry name" value="WH-like_DNA-bd_sf"/>
</dbReference>
<keyword evidence="4" id="KW-0539">Nucleus</keyword>
<protein>
    <recommendedName>
        <fullName evidence="6">HSF-type DNA-binding domain-containing protein</fullName>
    </recommendedName>
</protein>
<evidence type="ECO:0000313" key="7">
    <source>
        <dbReference type="EMBL" id="CAH8359555.1"/>
    </source>
</evidence>
<comment type="caution">
    <text evidence="7">The sequence shown here is derived from an EMBL/GenBank/DDBJ whole genome shotgun (WGS) entry which is preliminary data.</text>
</comment>
<dbReference type="SMART" id="SM00415">
    <property type="entry name" value="HSF"/>
    <property type="match status" value="1"/>
</dbReference>
<dbReference type="PANTHER" id="PTHR10015">
    <property type="entry name" value="HEAT SHOCK TRANSCRIPTION FACTOR"/>
    <property type="match status" value="1"/>
</dbReference>
<accession>A0ABC8KLY1</accession>
<dbReference type="Gene3D" id="1.10.10.10">
    <property type="entry name" value="Winged helix-like DNA-binding domain superfamily/Winged helix DNA-binding domain"/>
    <property type="match status" value="1"/>
</dbReference>
<dbReference type="EMBL" id="CAKOAT010265489">
    <property type="protein sequence ID" value="CAH8359555.1"/>
    <property type="molecule type" value="Genomic_DNA"/>
</dbReference>
<evidence type="ECO:0000256" key="2">
    <source>
        <dbReference type="ARBA" id="ARBA00023016"/>
    </source>
</evidence>
<dbReference type="Proteomes" id="UP001642260">
    <property type="component" value="Unassembled WGS sequence"/>
</dbReference>
<proteinExistence type="inferred from homology"/>
<dbReference type="InterPro" id="IPR036390">
    <property type="entry name" value="WH_DNA-bd_sf"/>
</dbReference>
<dbReference type="AlphaFoldDB" id="A0ABC8KLY1"/>
<keyword evidence="2" id="KW-0346">Stress response</keyword>
<evidence type="ECO:0000256" key="3">
    <source>
        <dbReference type="ARBA" id="ARBA00023125"/>
    </source>
</evidence>
<evidence type="ECO:0000259" key="6">
    <source>
        <dbReference type="SMART" id="SM00415"/>
    </source>
</evidence>
<keyword evidence="8" id="KW-1185">Reference proteome</keyword>
<sequence length="100" mass="11484">MVRILSTESSSSFYVQLYQIVDDHSSDQIISWSKTNNNSFIVWDMKRLRRDILLKSFSGVLLGRNLTEFVAKLRSNGFKTVVKGPLGNWSSHMMISREAL</sequence>
<name>A0ABC8KLY1_ERUVS</name>
<keyword evidence="3" id="KW-0238">DNA-binding</keyword>